<evidence type="ECO:0000256" key="2">
    <source>
        <dbReference type="ARBA" id="ARBA00006181"/>
    </source>
</evidence>
<dbReference type="FunCoup" id="Q6CLK9">
    <property type="interactions" value="247"/>
</dbReference>
<dbReference type="HOGENOM" id="CLU_998037_0_0_1"/>
<accession>Q6CLK9</accession>
<organism evidence="4 5">
    <name type="scientific">Kluyveromyces lactis (strain ATCC 8585 / CBS 2359 / DSM 70799 / NBRC 1267 / NRRL Y-1140 / WM37)</name>
    <name type="common">Yeast</name>
    <name type="synonym">Candida sphaerica</name>
    <dbReference type="NCBI Taxonomy" id="284590"/>
    <lineage>
        <taxon>Eukaryota</taxon>
        <taxon>Fungi</taxon>
        <taxon>Dikarya</taxon>
        <taxon>Ascomycota</taxon>
        <taxon>Saccharomycotina</taxon>
        <taxon>Saccharomycetes</taxon>
        <taxon>Saccharomycetales</taxon>
        <taxon>Saccharomycetaceae</taxon>
        <taxon>Kluyveromyces</taxon>
    </lineage>
</organism>
<dbReference type="GO" id="GO:0033204">
    <property type="term" value="F:ribonuclease P RNA binding"/>
    <property type="evidence" value="ECO:0007669"/>
    <property type="project" value="InterPro"/>
</dbReference>
<sequence length="274" mass="31405">MDRIQPFIEECLFTKCFDNPRKPINENRLTQTLFLMPTDGGLSTKLRKKSKAKLLHSSSMGGSAGLKHPNYKAVNKNSRVLLKEYINKCNNASASCKKLAKRLKISDRDQLQRVLEEKHKDLLEQLPNFETFSSMFEDIWCPYMKELLNIPDNHKVGNPLPLNSQQTLIKLSMADYNGCKLKVSKSKNKSLTGKNGIVIWDAQKTFIIITKGGLVDELKSIPKKGTTFDFEIPINEEESLAYTILGDRFKYRSVDRAGRKFKSRRCDDLLYYIS</sequence>
<dbReference type="InterPro" id="IPR023534">
    <property type="entry name" value="Rof/RNase_P-like"/>
</dbReference>
<dbReference type="SMART" id="SM00538">
    <property type="entry name" value="POP4"/>
    <property type="match status" value="1"/>
</dbReference>
<dbReference type="PANTHER" id="PTHR13348:SF0">
    <property type="entry name" value="RIBONUCLEASE P PROTEIN SUBUNIT P29"/>
    <property type="match status" value="1"/>
</dbReference>
<evidence type="ECO:0000256" key="1">
    <source>
        <dbReference type="ARBA" id="ARBA00004123"/>
    </source>
</evidence>
<dbReference type="OMA" id="NMIGIEG"/>
<dbReference type="PaxDb" id="284590-Q6CLK9"/>
<keyword evidence="3" id="KW-0819">tRNA processing</keyword>
<dbReference type="Gene3D" id="2.30.30.210">
    <property type="entry name" value="Ribonuclease P/MRP, subunit p29"/>
    <property type="match status" value="1"/>
</dbReference>
<proteinExistence type="inferred from homology"/>
<dbReference type="EMBL" id="CR382126">
    <property type="protein sequence ID" value="CAG97887.1"/>
    <property type="molecule type" value="Genomic_DNA"/>
</dbReference>
<evidence type="ECO:0000313" key="5">
    <source>
        <dbReference type="Proteomes" id="UP000000598"/>
    </source>
</evidence>
<comment type="similarity">
    <text evidence="2">Belongs to the eukaryotic/archaeal RNase P protein component 1 family.</text>
</comment>
<keyword evidence="3" id="KW-0539">Nucleus</keyword>
<protein>
    <recommendedName>
        <fullName evidence="3">Ribonuclease P protein subunit</fullName>
    </recommendedName>
</protein>
<dbReference type="GO" id="GO:0000172">
    <property type="term" value="C:ribonuclease MRP complex"/>
    <property type="evidence" value="ECO:0007669"/>
    <property type="project" value="InterPro"/>
</dbReference>
<dbReference type="STRING" id="284590.Q6CLK9"/>
<evidence type="ECO:0000313" key="4">
    <source>
        <dbReference type="EMBL" id="CAG97887.1"/>
    </source>
</evidence>
<gene>
    <name evidence="4" type="ORF">KLLA0_F02211g</name>
</gene>
<dbReference type="Proteomes" id="UP000000598">
    <property type="component" value="Chromosome F"/>
</dbReference>
<dbReference type="PANTHER" id="PTHR13348">
    <property type="entry name" value="RIBONUCLEASE P SUBUNIT P29"/>
    <property type="match status" value="1"/>
</dbReference>
<dbReference type="GO" id="GO:0030677">
    <property type="term" value="C:ribonuclease P complex"/>
    <property type="evidence" value="ECO:0007669"/>
    <property type="project" value="InterPro"/>
</dbReference>
<name>Q6CLK9_KLULA</name>
<dbReference type="GO" id="GO:0005634">
    <property type="term" value="C:nucleus"/>
    <property type="evidence" value="ECO:0007669"/>
    <property type="project" value="UniProtKB-SubCell"/>
</dbReference>
<dbReference type="GO" id="GO:0006364">
    <property type="term" value="P:rRNA processing"/>
    <property type="evidence" value="ECO:0007669"/>
    <property type="project" value="TreeGrafter"/>
</dbReference>
<dbReference type="SUPFAM" id="SSF101744">
    <property type="entry name" value="Rof/RNase P subunit-like"/>
    <property type="match status" value="1"/>
</dbReference>
<dbReference type="InterPro" id="IPR036980">
    <property type="entry name" value="RNase_P/MRP_Rpp29_sf"/>
</dbReference>
<keyword evidence="5" id="KW-1185">Reference proteome</keyword>
<reference evidence="4 5" key="1">
    <citation type="journal article" date="2004" name="Nature">
        <title>Genome evolution in yeasts.</title>
        <authorList>
            <consortium name="Genolevures"/>
            <person name="Dujon B."/>
            <person name="Sherman D."/>
            <person name="Fischer G."/>
            <person name="Durrens P."/>
            <person name="Casaregola S."/>
            <person name="Lafontaine I."/>
            <person name="de Montigny J."/>
            <person name="Marck C."/>
            <person name="Neuveglise C."/>
            <person name="Talla E."/>
            <person name="Goffard N."/>
            <person name="Frangeul L."/>
            <person name="Aigle M."/>
            <person name="Anthouard V."/>
            <person name="Babour A."/>
            <person name="Barbe V."/>
            <person name="Barnay S."/>
            <person name="Blanchin S."/>
            <person name="Beckerich J.M."/>
            <person name="Beyne E."/>
            <person name="Bleykasten C."/>
            <person name="Boisrame A."/>
            <person name="Boyer J."/>
            <person name="Cattolico L."/>
            <person name="Confanioleri F."/>
            <person name="de Daruvar A."/>
            <person name="Despons L."/>
            <person name="Fabre E."/>
            <person name="Fairhead C."/>
            <person name="Ferry-Dumazet H."/>
            <person name="Groppi A."/>
            <person name="Hantraye F."/>
            <person name="Hennequin C."/>
            <person name="Jauniaux N."/>
            <person name="Joyet P."/>
            <person name="Kachouri R."/>
            <person name="Kerrest A."/>
            <person name="Koszul R."/>
            <person name="Lemaire M."/>
            <person name="Lesur I."/>
            <person name="Ma L."/>
            <person name="Muller H."/>
            <person name="Nicaud J.M."/>
            <person name="Nikolski M."/>
            <person name="Oztas S."/>
            <person name="Ozier-Kalogeropoulos O."/>
            <person name="Pellenz S."/>
            <person name="Potier S."/>
            <person name="Richard G.F."/>
            <person name="Straub M.L."/>
            <person name="Suleau A."/>
            <person name="Swennene D."/>
            <person name="Tekaia F."/>
            <person name="Wesolowski-Louvel M."/>
            <person name="Westhof E."/>
            <person name="Wirth B."/>
            <person name="Zeniou-Meyer M."/>
            <person name="Zivanovic I."/>
            <person name="Bolotin-Fukuhara M."/>
            <person name="Thierry A."/>
            <person name="Bouchier C."/>
            <person name="Caudron B."/>
            <person name="Scarpelli C."/>
            <person name="Gaillardin C."/>
            <person name="Weissenbach J."/>
            <person name="Wincker P."/>
            <person name="Souciet J.L."/>
        </authorList>
    </citation>
    <scope>NUCLEOTIDE SEQUENCE [LARGE SCALE GENOMIC DNA]</scope>
    <source>
        <strain evidence="5">ATCC 8585 / CBS 2359 / DSM 70799 / NBRC 1267 / NRRL Y-1140 / WM37</strain>
    </source>
</reference>
<dbReference type="Pfam" id="PF01868">
    <property type="entry name" value="RNase_P-MRP_p29"/>
    <property type="match status" value="1"/>
</dbReference>
<dbReference type="KEGG" id="kla:KLLA0_F02211g"/>
<dbReference type="InParanoid" id="Q6CLK9"/>
<evidence type="ECO:0000256" key="3">
    <source>
        <dbReference type="PIRNR" id="PIRNR027081"/>
    </source>
</evidence>
<dbReference type="eggNOG" id="KOG4046">
    <property type="taxonomic scope" value="Eukaryota"/>
</dbReference>
<dbReference type="GO" id="GO:0001682">
    <property type="term" value="P:tRNA 5'-leader removal"/>
    <property type="evidence" value="ECO:0007669"/>
    <property type="project" value="InterPro"/>
</dbReference>
<dbReference type="PIRSF" id="PIRSF027081">
    <property type="entry name" value="RNase_P/MRP_p29_subunit"/>
    <property type="match status" value="1"/>
</dbReference>
<dbReference type="InterPro" id="IPR002730">
    <property type="entry name" value="Rpp29/RNP1"/>
</dbReference>
<comment type="subcellular location">
    <subcellularLocation>
        <location evidence="1">Nucleus</location>
    </subcellularLocation>
</comment>
<dbReference type="AlphaFoldDB" id="Q6CLK9"/>
<dbReference type="InterPro" id="IPR016848">
    <property type="entry name" value="RNase_P/MRP_Rpp29-subunit"/>
</dbReference>